<proteinExistence type="predicted"/>
<comment type="caution">
    <text evidence="1">The sequence shown here is derived from an EMBL/GenBank/DDBJ whole genome shotgun (WGS) entry which is preliminary data.</text>
</comment>
<dbReference type="EMBL" id="AMZN01000055">
    <property type="protein sequence ID" value="ELR70252.1"/>
    <property type="molecule type" value="Genomic_DNA"/>
</dbReference>
<protein>
    <submittedName>
        <fullName evidence="1">Uncharacterized protein</fullName>
    </submittedName>
</protein>
<dbReference type="Proteomes" id="UP000011135">
    <property type="component" value="Unassembled WGS sequence"/>
</dbReference>
<dbReference type="AlphaFoldDB" id="L8JSC5"/>
<evidence type="ECO:0000313" key="2">
    <source>
        <dbReference type="Proteomes" id="UP000011135"/>
    </source>
</evidence>
<dbReference type="STRING" id="1237149.C900_03937"/>
<name>L8JSC5_9BACT</name>
<sequence length="301" mass="36146">MNQKRDALISILNTNISILNYIPMKEDDDSLTPEEKLQQENNLLKLKLMAEHQAQFPEQDENPLNPEQENAWLNYIYNFEALHKNAKKISVYERIGRPEFQREEDLNDEMIEKELDRLYEVMHQHSVVLDCCCEYEARVIYKFITEELFEYEIEDLDVKIEGMFTHFIYEEFYPNHDDDLRRYTHEFLEALLERKWNKYDEHVLCRHILDKEGEISEEVLIERIKLFQQAWESFKVTTREILNVQFDEEKGEAKVDVSLKYDAIKKQNVTVFNGKASIYFEQQYGYWCIRKIAIPGFNTPG</sequence>
<organism evidence="1 2">
    <name type="scientific">Fulvivirga imtechensis AK7</name>
    <dbReference type="NCBI Taxonomy" id="1237149"/>
    <lineage>
        <taxon>Bacteria</taxon>
        <taxon>Pseudomonadati</taxon>
        <taxon>Bacteroidota</taxon>
        <taxon>Cytophagia</taxon>
        <taxon>Cytophagales</taxon>
        <taxon>Fulvivirgaceae</taxon>
        <taxon>Fulvivirga</taxon>
    </lineage>
</organism>
<dbReference type="OrthoDB" id="928829at2"/>
<accession>L8JSC5</accession>
<dbReference type="RefSeq" id="WP_009581348.1">
    <property type="nucleotide sequence ID" value="NZ_AMZN01000055.1"/>
</dbReference>
<gene>
    <name evidence="1" type="ORF">C900_03937</name>
</gene>
<keyword evidence="2" id="KW-1185">Reference proteome</keyword>
<evidence type="ECO:0000313" key="1">
    <source>
        <dbReference type="EMBL" id="ELR70252.1"/>
    </source>
</evidence>
<reference evidence="1 2" key="1">
    <citation type="submission" date="2012-12" db="EMBL/GenBank/DDBJ databases">
        <title>Genome assembly of Fulvivirga imtechensis AK7.</title>
        <authorList>
            <person name="Nupur N."/>
            <person name="Khatri I."/>
            <person name="Kumar R."/>
            <person name="Subramanian S."/>
            <person name="Pinnaka A."/>
        </authorList>
    </citation>
    <scope>NUCLEOTIDE SEQUENCE [LARGE SCALE GENOMIC DNA]</scope>
    <source>
        <strain evidence="1 2">AK7</strain>
    </source>
</reference>